<gene>
    <name evidence="3" type="ORF">Desaf_0589</name>
</gene>
<dbReference type="SUPFAM" id="SSF109604">
    <property type="entry name" value="HD-domain/PDEase-like"/>
    <property type="match status" value="1"/>
</dbReference>
<dbReference type="Gene3D" id="1.10.3210.10">
    <property type="entry name" value="Hypothetical protein af1432"/>
    <property type="match status" value="1"/>
</dbReference>
<dbReference type="InterPro" id="IPR037522">
    <property type="entry name" value="HD_GYP_dom"/>
</dbReference>
<feature type="compositionally biased region" description="Basic and acidic residues" evidence="1">
    <location>
        <begin position="1"/>
        <end position="20"/>
    </location>
</feature>
<sequence>MRRSSRSEARARGPARRAEPAAKAPTAAASYRYFPVTPLLLFSDTRTEFRVYLRQGEQYVLYTKEQDHFTDKHREMLHKQGITKVFVNSEQKYLFDKHVEQNLAAILEMDALPLEDRAELLYSTAQFVMKNVFEFRLPDRLNAPTFKRLVDLVTASVRYLDKPGAFKRLSAYISHNYAVWSHCVQVFWYSMSVLKTFKVAEGTLVKCGLGAILHDIGKSKISRDILAKGEKLTDDEWVEMRKHPFYGMAQCVAVPIPHEAAKCIMFHHERMDGRGYAYGMQGELIPMYVRVVSACDAFDALTCDRAYGKAVSGAEALRVMNEDMQGAFDPEVLKRLEAVAKGLGLVQDEGTQT</sequence>
<evidence type="ECO:0000313" key="3">
    <source>
        <dbReference type="EMBL" id="EGJ48942.1"/>
    </source>
</evidence>
<keyword evidence="3" id="KW-0378">Hydrolase</keyword>
<reference evidence="3 4" key="1">
    <citation type="journal article" date="2011" name="J. Bacteriol.">
        <title>Genome sequence of the mercury-methylating and pleomorphic Desulfovibrio africanus Strain Walvis Bay.</title>
        <authorList>
            <person name="Brown S.D."/>
            <person name="Wall J.D."/>
            <person name="Kucken A.M."/>
            <person name="Gilmour C.C."/>
            <person name="Podar M."/>
            <person name="Brandt C.C."/>
            <person name="Teshima H."/>
            <person name="Detter J.C."/>
            <person name="Han C.S."/>
            <person name="Land M.L."/>
            <person name="Lucas S."/>
            <person name="Han J."/>
            <person name="Pennacchio L."/>
            <person name="Nolan M."/>
            <person name="Pitluck S."/>
            <person name="Woyke T."/>
            <person name="Goodwin L."/>
            <person name="Palumbo A.V."/>
            <person name="Elias D.A."/>
        </authorList>
    </citation>
    <scope>NUCLEOTIDE SEQUENCE [LARGE SCALE GENOMIC DNA]</scope>
    <source>
        <strain evidence="3 4">Walvis Bay</strain>
    </source>
</reference>
<accession>F3YUI8</accession>
<dbReference type="KEGG" id="daf:Desaf_0589"/>
<feature type="domain" description="HD-GYP" evidence="2">
    <location>
        <begin position="157"/>
        <end position="352"/>
    </location>
</feature>
<organism evidence="3 4">
    <name type="scientific">Desulfocurvibacter africanus subsp. africanus str. Walvis Bay</name>
    <dbReference type="NCBI Taxonomy" id="690850"/>
    <lineage>
        <taxon>Bacteria</taxon>
        <taxon>Pseudomonadati</taxon>
        <taxon>Thermodesulfobacteriota</taxon>
        <taxon>Desulfovibrionia</taxon>
        <taxon>Desulfovibrionales</taxon>
        <taxon>Desulfovibrionaceae</taxon>
        <taxon>Desulfocurvibacter</taxon>
    </lineage>
</organism>
<dbReference type="GO" id="GO:0016787">
    <property type="term" value="F:hydrolase activity"/>
    <property type="evidence" value="ECO:0007669"/>
    <property type="project" value="UniProtKB-KW"/>
</dbReference>
<dbReference type="PANTHER" id="PTHR43155:SF2">
    <property type="entry name" value="CYCLIC DI-GMP PHOSPHODIESTERASE PA4108"/>
    <property type="match status" value="1"/>
</dbReference>
<name>F3YUI8_DESAF</name>
<dbReference type="SMART" id="SM00471">
    <property type="entry name" value="HDc"/>
    <property type="match status" value="1"/>
</dbReference>
<dbReference type="AlphaFoldDB" id="F3YUI8"/>
<dbReference type="CDD" id="cd00077">
    <property type="entry name" value="HDc"/>
    <property type="match status" value="1"/>
</dbReference>
<dbReference type="STRING" id="690850.Desaf_0589"/>
<dbReference type="Proteomes" id="UP000007844">
    <property type="component" value="Chromosome"/>
</dbReference>
<dbReference type="RefSeq" id="WP_014258781.1">
    <property type="nucleotide sequence ID" value="NC_016629.1"/>
</dbReference>
<evidence type="ECO:0000259" key="2">
    <source>
        <dbReference type="PROSITE" id="PS51832"/>
    </source>
</evidence>
<dbReference type="PROSITE" id="PS51832">
    <property type="entry name" value="HD_GYP"/>
    <property type="match status" value="1"/>
</dbReference>
<evidence type="ECO:0000256" key="1">
    <source>
        <dbReference type="SAM" id="MobiDB-lite"/>
    </source>
</evidence>
<dbReference type="EMBL" id="CP003221">
    <property type="protein sequence ID" value="EGJ48942.1"/>
    <property type="molecule type" value="Genomic_DNA"/>
</dbReference>
<evidence type="ECO:0000313" key="4">
    <source>
        <dbReference type="Proteomes" id="UP000007844"/>
    </source>
</evidence>
<dbReference type="HOGENOM" id="CLU_000445_92_1_7"/>
<dbReference type="PANTHER" id="PTHR43155">
    <property type="entry name" value="CYCLIC DI-GMP PHOSPHODIESTERASE PA4108-RELATED"/>
    <property type="match status" value="1"/>
</dbReference>
<dbReference type="InterPro" id="IPR003607">
    <property type="entry name" value="HD/PDEase_dom"/>
</dbReference>
<dbReference type="Pfam" id="PF13487">
    <property type="entry name" value="HD_5"/>
    <property type="match status" value="1"/>
</dbReference>
<proteinExistence type="predicted"/>
<protein>
    <submittedName>
        <fullName evidence="3">Metal dependent phosphohydrolase</fullName>
    </submittedName>
</protein>
<feature type="region of interest" description="Disordered" evidence="1">
    <location>
        <begin position="1"/>
        <end position="23"/>
    </location>
</feature>
<keyword evidence="4" id="KW-1185">Reference proteome</keyword>
<dbReference type="eggNOG" id="COG2206">
    <property type="taxonomic scope" value="Bacteria"/>
</dbReference>